<dbReference type="PANTHER" id="PTHR37167:SF1">
    <property type="entry name" value="1,4-DIHYDROXY-6-NAPHTOATE SYNTHASE"/>
    <property type="match status" value="1"/>
</dbReference>
<keyword evidence="6" id="KW-1185">Reference proteome</keyword>
<comment type="function">
    <text evidence="4">Catalyzes the conversion of cyclic dehypoxanthine futalosine (cyclic DHFL) into 1,4-dihydroxy-6-naphthoate, a step in the biosynthesis of menaquinone (MK, vitamin K2).</text>
</comment>
<dbReference type="InterPro" id="IPR030869">
    <property type="entry name" value="MqnD"/>
</dbReference>
<keyword evidence="2 4" id="KW-0474">Menaquinone biosynthesis</keyword>
<dbReference type="Pfam" id="PF02621">
    <property type="entry name" value="VitK2_biosynth"/>
    <property type="match status" value="1"/>
</dbReference>
<gene>
    <name evidence="4" type="primary">mqnD</name>
    <name evidence="5" type="ORF">MOX91_04000</name>
</gene>
<dbReference type="Proteomes" id="UP001275932">
    <property type="component" value="Unassembled WGS sequence"/>
</dbReference>
<evidence type="ECO:0000256" key="4">
    <source>
        <dbReference type="HAMAP-Rule" id="MF_00996"/>
    </source>
</evidence>
<name>A0ABU4WFK4_9BACT</name>
<comment type="similarity">
    <text evidence="4">Belongs to the MqnA/MqnD family. MqnD subfamily.</text>
</comment>
<dbReference type="CDD" id="cd13635">
    <property type="entry name" value="PBP2_Ttha1568_Mqnd"/>
    <property type="match status" value="1"/>
</dbReference>
<evidence type="ECO:0000313" key="5">
    <source>
        <dbReference type="EMBL" id="MDX8415342.1"/>
    </source>
</evidence>
<dbReference type="EC" id="4.1.99.29" evidence="4"/>
<comment type="pathway">
    <text evidence="1 4">Quinol/quinone metabolism; menaquinone biosynthesis.</text>
</comment>
<dbReference type="PANTHER" id="PTHR37167">
    <property type="entry name" value="1,4-DIHYDROXY-6-NAPHTOATE SYNTHASE"/>
    <property type="match status" value="1"/>
</dbReference>
<evidence type="ECO:0000256" key="1">
    <source>
        <dbReference type="ARBA" id="ARBA00004863"/>
    </source>
</evidence>
<dbReference type="Gene3D" id="3.40.190.10">
    <property type="entry name" value="Periplasmic binding protein-like II"/>
    <property type="match status" value="2"/>
</dbReference>
<dbReference type="RefSeq" id="WP_370396789.1">
    <property type="nucleotide sequence ID" value="NZ_JALBUT010000004.1"/>
</dbReference>
<reference evidence="5 6" key="1">
    <citation type="submission" date="2022-03" db="EMBL/GenBank/DDBJ databases">
        <title>Novel taxa within the pig intestine.</title>
        <authorList>
            <person name="Wylensek D."/>
            <person name="Bishof K."/>
            <person name="Afrizal A."/>
            <person name="Clavel T."/>
        </authorList>
    </citation>
    <scope>NUCLEOTIDE SEQUENCE [LARGE SCALE GENOMIC DNA]</scope>
    <source>
        <strain evidence="5 6">CLA-KB-P66</strain>
    </source>
</reference>
<proteinExistence type="inferred from homology"/>
<comment type="catalytic activity">
    <reaction evidence="4">
        <text>cyclic dehypoxanthinylfutalosinate = 1,4-dihydroxy-6-naphthoate + dihydroxyacetone</text>
        <dbReference type="Rhea" id="RHEA:33087"/>
        <dbReference type="ChEBI" id="CHEBI:16016"/>
        <dbReference type="ChEBI" id="CHEBI:64254"/>
        <dbReference type="ChEBI" id="CHEBI:64270"/>
        <dbReference type="EC" id="4.1.99.29"/>
    </reaction>
</comment>
<feature type="active site" description="Proton acceptor" evidence="4">
    <location>
        <position position="139"/>
    </location>
</feature>
<dbReference type="SUPFAM" id="SSF53850">
    <property type="entry name" value="Periplasmic binding protein-like II"/>
    <property type="match status" value="1"/>
</dbReference>
<evidence type="ECO:0000256" key="2">
    <source>
        <dbReference type="ARBA" id="ARBA00022428"/>
    </source>
</evidence>
<evidence type="ECO:0000313" key="6">
    <source>
        <dbReference type="Proteomes" id="UP001275932"/>
    </source>
</evidence>
<protein>
    <recommendedName>
        <fullName evidence="4">1,4-dihydroxy-6-naphtoate synthase</fullName>
        <ecNumber evidence="4">4.1.99.29</ecNumber>
    </recommendedName>
    <alternativeName>
        <fullName evidence="4">Menaquinone biosynthetic enzyme MqnD</fullName>
    </alternativeName>
</protein>
<organism evidence="5 6">
    <name type="scientific">Intestinicryptomonas porci</name>
    <dbReference type="NCBI Taxonomy" id="2926320"/>
    <lineage>
        <taxon>Bacteria</taxon>
        <taxon>Pseudomonadati</taxon>
        <taxon>Verrucomicrobiota</taxon>
        <taxon>Opitutia</taxon>
        <taxon>Opitutales</taxon>
        <taxon>Intestinicryptomonaceae</taxon>
        <taxon>Intestinicryptomonas</taxon>
    </lineage>
</organism>
<accession>A0ABU4WFK4</accession>
<comment type="caution">
    <text evidence="5">The sequence shown here is derived from an EMBL/GenBank/DDBJ whole genome shotgun (WGS) entry which is preliminary data.</text>
</comment>
<sequence>MKFAITPCPNDTFAFFALISKIGKNLDFEFERHDIETLNEFAFEAKYPITKLSFPAYLANRDKYELLDAGAALGIGTGPVLVARRGWSGGKVAVPGLNTTAALLYRFYAGKDAEIFPMLFSDILPAFSRNEIDAGVLIHEGRFVYKDYGLELVEDLGDYWTKKTGLPVPLGCICVRKDFAHLKSAIDDEIRKSVKYSFGHFDETLPLVRHYAQHLQEDVLHSHIVAFVNEFTYDISKIKDSLISNLLLK</sequence>
<keyword evidence="3 4" id="KW-0456">Lyase</keyword>
<feature type="binding site" evidence="4">
    <location>
        <begin position="100"/>
        <end position="101"/>
    </location>
    <ligand>
        <name>substrate</name>
    </ligand>
</feature>
<dbReference type="EMBL" id="JALBUT010000004">
    <property type="protein sequence ID" value="MDX8415342.1"/>
    <property type="molecule type" value="Genomic_DNA"/>
</dbReference>
<dbReference type="HAMAP" id="MF_00996">
    <property type="entry name" value="MqnD"/>
    <property type="match status" value="1"/>
</dbReference>
<dbReference type="InterPro" id="IPR003773">
    <property type="entry name" value="Menaquinone_biosynth"/>
</dbReference>
<feature type="binding site" evidence="4">
    <location>
        <begin position="51"/>
        <end position="53"/>
    </location>
    <ligand>
        <name>substrate</name>
    </ligand>
</feature>
<evidence type="ECO:0000256" key="3">
    <source>
        <dbReference type="ARBA" id="ARBA00023239"/>
    </source>
</evidence>